<dbReference type="SMART" id="SM00382">
    <property type="entry name" value="AAA"/>
    <property type="match status" value="1"/>
</dbReference>
<dbReference type="Gene3D" id="1.10.8.60">
    <property type="match status" value="1"/>
</dbReference>
<keyword evidence="4" id="KW-0804">Transcription</keyword>
<gene>
    <name evidence="6" type="ORF">F0U83_06340</name>
</gene>
<dbReference type="InterPro" id="IPR025662">
    <property type="entry name" value="Sigma_54_int_dom_ATP-bd_1"/>
</dbReference>
<reference evidence="6 7" key="1">
    <citation type="journal article" date="2019" name="Biochem. Eng. J.">
        <title>Metabolic engineering of the marine bacteria Neptunomonas concharum for the production of acetoin and meso-2,3-butanediol from acetate.</title>
        <authorList>
            <person name="Li W."/>
            <person name="Pu N."/>
            <person name="Liu C.-X."/>
            <person name="Yuan Q.-P."/>
            <person name="Li Z.-J."/>
        </authorList>
    </citation>
    <scope>NUCLEOTIDE SEQUENCE [LARGE SCALE GENOMIC DNA]</scope>
    <source>
        <strain evidence="6 7">JCM17730</strain>
    </source>
</reference>
<dbReference type="Pfam" id="PF25601">
    <property type="entry name" value="AAA_lid_14"/>
    <property type="match status" value="1"/>
</dbReference>
<dbReference type="InterPro" id="IPR009057">
    <property type="entry name" value="Homeodomain-like_sf"/>
</dbReference>
<dbReference type="KEGG" id="ncu:F0U83_06340"/>
<evidence type="ECO:0000313" key="6">
    <source>
        <dbReference type="EMBL" id="QEQ96352.1"/>
    </source>
</evidence>
<proteinExistence type="predicted"/>
<evidence type="ECO:0000259" key="5">
    <source>
        <dbReference type="PROSITE" id="PS50045"/>
    </source>
</evidence>
<dbReference type="PANTHER" id="PTHR32071">
    <property type="entry name" value="TRANSCRIPTIONAL REGULATORY PROTEIN"/>
    <property type="match status" value="1"/>
</dbReference>
<dbReference type="GO" id="GO:0006355">
    <property type="term" value="P:regulation of DNA-templated transcription"/>
    <property type="evidence" value="ECO:0007669"/>
    <property type="project" value="InterPro"/>
</dbReference>
<dbReference type="InterPro" id="IPR035965">
    <property type="entry name" value="PAS-like_dom_sf"/>
</dbReference>
<dbReference type="PROSITE" id="PS00675">
    <property type="entry name" value="SIGMA54_INTERACT_1"/>
    <property type="match status" value="1"/>
</dbReference>
<accession>A0A5P1RAN6</accession>
<dbReference type="FunFam" id="3.40.50.300:FF:000006">
    <property type="entry name" value="DNA-binding transcriptional regulator NtrC"/>
    <property type="match status" value="1"/>
</dbReference>
<evidence type="ECO:0000256" key="4">
    <source>
        <dbReference type="ARBA" id="ARBA00023163"/>
    </source>
</evidence>
<dbReference type="Pfam" id="PF00158">
    <property type="entry name" value="Sigma54_activat"/>
    <property type="match status" value="1"/>
</dbReference>
<evidence type="ECO:0000256" key="3">
    <source>
        <dbReference type="ARBA" id="ARBA00023015"/>
    </source>
</evidence>
<evidence type="ECO:0000256" key="1">
    <source>
        <dbReference type="ARBA" id="ARBA00022741"/>
    </source>
</evidence>
<dbReference type="Pfam" id="PF08448">
    <property type="entry name" value="PAS_4"/>
    <property type="match status" value="1"/>
</dbReference>
<dbReference type="Gene3D" id="3.40.50.300">
    <property type="entry name" value="P-loop containing nucleotide triphosphate hydrolases"/>
    <property type="match status" value="1"/>
</dbReference>
<dbReference type="PROSITE" id="PS50045">
    <property type="entry name" value="SIGMA54_INTERACT_4"/>
    <property type="match status" value="1"/>
</dbReference>
<dbReference type="InterPro" id="IPR013656">
    <property type="entry name" value="PAS_4"/>
</dbReference>
<protein>
    <submittedName>
        <fullName evidence="6">Sigma-54-dependent Fis family transcriptional regulator</fullName>
    </submittedName>
</protein>
<dbReference type="Proteomes" id="UP000324760">
    <property type="component" value="Chromosome"/>
</dbReference>
<keyword evidence="2" id="KW-0067">ATP-binding</keyword>
<dbReference type="InterPro" id="IPR027417">
    <property type="entry name" value="P-loop_NTPase"/>
</dbReference>
<dbReference type="SUPFAM" id="SSF46689">
    <property type="entry name" value="Homeodomain-like"/>
    <property type="match status" value="1"/>
</dbReference>
<dbReference type="OrthoDB" id="9804019at2"/>
<keyword evidence="3" id="KW-0805">Transcription regulation</keyword>
<sequence length="442" mass="48704">MVIESFSEIAGILNAHPEPAALLSLDYEILAANESYTQLYGGDQRILSRKCFEVSHGYAVPCDQAGESCPLKRCSETGKKQRVLHLHNTCHGEEHVDVEMTPIKNEAGEVIYFLEKMHLVKEAAASPSGLGMVGRSKAFNTMLEMIQRAAPSEISVLLLGESGTGKELVAQAIHQASRRSKGAFVTVECSGLTESLFESELFGHEKGSFTGAISRKQGLVAAARGGTLFLDEVGDIPLSLQVKLLRLIESGTYRTVGGIEPQHADFRLVCATHKSLKTMVAEGRFRQDLYYRISAFPIDLPRLAERKEDLKLLANTLLKRIPGGEAVAISSKALRALGLYAFPGNVRELRNILERAVLFADGGVIEPEHLPSEVFESPSEVDSVPCQTILPLTQVEDDYLRWVLSHYQGENRDLAIQLGVSERTLYRKIKALNTKNKDFLLK</sequence>
<keyword evidence="1" id="KW-0547">Nucleotide-binding</keyword>
<dbReference type="Gene3D" id="1.10.10.60">
    <property type="entry name" value="Homeodomain-like"/>
    <property type="match status" value="1"/>
</dbReference>
<dbReference type="CDD" id="cd00009">
    <property type="entry name" value="AAA"/>
    <property type="match status" value="1"/>
</dbReference>
<dbReference type="PROSITE" id="PS00688">
    <property type="entry name" value="SIGMA54_INTERACT_3"/>
    <property type="match status" value="1"/>
</dbReference>
<dbReference type="GO" id="GO:0005524">
    <property type="term" value="F:ATP binding"/>
    <property type="evidence" value="ECO:0007669"/>
    <property type="project" value="UniProtKB-KW"/>
</dbReference>
<name>A0A5P1RAN6_9GAMM</name>
<dbReference type="Gene3D" id="3.30.450.20">
    <property type="entry name" value="PAS domain"/>
    <property type="match status" value="1"/>
</dbReference>
<evidence type="ECO:0000313" key="7">
    <source>
        <dbReference type="Proteomes" id="UP000324760"/>
    </source>
</evidence>
<feature type="domain" description="Sigma-54 factor interaction" evidence="5">
    <location>
        <begin position="132"/>
        <end position="358"/>
    </location>
</feature>
<dbReference type="InterPro" id="IPR025944">
    <property type="entry name" value="Sigma_54_int_dom_CS"/>
</dbReference>
<evidence type="ECO:0000256" key="2">
    <source>
        <dbReference type="ARBA" id="ARBA00022840"/>
    </source>
</evidence>
<dbReference type="InterPro" id="IPR002078">
    <property type="entry name" value="Sigma_54_int"/>
</dbReference>
<dbReference type="EMBL" id="CP043869">
    <property type="protein sequence ID" value="QEQ96352.1"/>
    <property type="molecule type" value="Genomic_DNA"/>
</dbReference>
<keyword evidence="7" id="KW-1185">Reference proteome</keyword>
<dbReference type="AlphaFoldDB" id="A0A5P1RAN6"/>
<organism evidence="6 7">
    <name type="scientific">Neptunomonas concharum</name>
    <dbReference type="NCBI Taxonomy" id="1031538"/>
    <lineage>
        <taxon>Bacteria</taxon>
        <taxon>Pseudomonadati</taxon>
        <taxon>Pseudomonadota</taxon>
        <taxon>Gammaproteobacteria</taxon>
        <taxon>Oceanospirillales</taxon>
        <taxon>Oceanospirillaceae</taxon>
        <taxon>Neptunomonas</taxon>
    </lineage>
</organism>
<dbReference type="InterPro" id="IPR058031">
    <property type="entry name" value="AAA_lid_NorR"/>
</dbReference>
<dbReference type="RefSeq" id="WP_138988525.1">
    <property type="nucleotide sequence ID" value="NZ_CP043869.1"/>
</dbReference>
<dbReference type="SUPFAM" id="SSF52540">
    <property type="entry name" value="P-loop containing nucleoside triphosphate hydrolases"/>
    <property type="match status" value="1"/>
</dbReference>
<dbReference type="InterPro" id="IPR003593">
    <property type="entry name" value="AAA+_ATPase"/>
</dbReference>
<dbReference type="SUPFAM" id="SSF55785">
    <property type="entry name" value="PYP-like sensor domain (PAS domain)"/>
    <property type="match status" value="1"/>
</dbReference>